<dbReference type="InterPro" id="IPR012368">
    <property type="entry name" value="OxRdtase_Mopterin-bd_su_IorB"/>
</dbReference>
<evidence type="ECO:0000313" key="3">
    <source>
        <dbReference type="Proteomes" id="UP000672657"/>
    </source>
</evidence>
<sequence>MDTIRIENEGRRRFLAGFAGLSLALYLPRSDAAATATQAGGQGAGTTGATTAEFAPGAFLRVGQDGMVTVISKHLEMGQGAYTGLATLVAEELGVALSSVRVESAPADASRYKNVFWGVQGTGGSSSIANSWDQLRQAGAVARTMFVNAAAQRWSVAPAEVTISEGVVSHQPSGRKATLGALAEAAGRQDVPKDARPKDARDYVLIGHNYGRRTDSIDKTTGKAVFTQDIHLPGMLTAMVAHPPRFGARVKSFDATKARAVKGVVEVVQIPSGVAVVARDTWSAKRGREALTVEWDEGAAYKQGTAQLSAAYREMAKSAGAVALREGDAAHAIAGAAKTLDVSYDFPYLAHAAMEPLNCVIQFTREGCEAWFGAQMQTQDQIYLARIFGIPVDRVRIHTLYAGGSFGRRAAKHSDYVVEAAHIVKAIGKPVPVKLVWTREDDMRAGYYRPMFHHRLRAGLDAQGKLVGWHHRLVGQSLLADANPPLSGGVKNGIDRTSLEGATNLPYGIPNLTVDLHTPGDVGVPVQWLRSVGSTHTAYSTECFIDELAAMAGKDPVIWRLAMLGKHPRHAGVLRLAADKAGWGQPLAPAKAGERRGRGVAVHESFNTFVAQVAEVTVKPDGGYRVDRVVCAVDCGIVVNPDVVRAQIEGGIGYALSLAMHGAITLTEGRVDQSNFHDYQPLRIHEMPKVEVHIVPSTQNPTGIGEPGVPPLAPAVANALAAATGKRIRKLPLDAQALKA</sequence>
<reference evidence="2 3" key="1">
    <citation type="submission" date="2021-03" db="EMBL/GenBank/DDBJ databases">
        <authorList>
            <person name="Peeters C."/>
        </authorList>
    </citation>
    <scope>NUCLEOTIDE SEQUENCE [LARGE SCALE GENOMIC DNA]</scope>
    <source>
        <strain evidence="2 3">LMG 26411</strain>
    </source>
</reference>
<dbReference type="Gene3D" id="3.90.1170.50">
    <property type="entry name" value="Aldehyde oxidase/xanthine dehydrogenase, a/b hammerhead"/>
    <property type="match status" value="1"/>
</dbReference>
<dbReference type="PIRSF" id="PIRSF036389">
    <property type="entry name" value="IOR_B"/>
    <property type="match status" value="1"/>
</dbReference>
<keyword evidence="2" id="KW-0560">Oxidoreductase</keyword>
<proteinExistence type="predicted"/>
<dbReference type="RefSeq" id="WP_211953745.1">
    <property type="nucleotide sequence ID" value="NZ_CAJPVI010000014.1"/>
</dbReference>
<organism evidence="2 3">
    <name type="scientific">Cupriavidus numazuensis</name>
    <dbReference type="NCBI Taxonomy" id="221992"/>
    <lineage>
        <taxon>Bacteria</taxon>
        <taxon>Pseudomonadati</taxon>
        <taxon>Pseudomonadota</taxon>
        <taxon>Betaproteobacteria</taxon>
        <taxon>Burkholderiales</taxon>
        <taxon>Burkholderiaceae</taxon>
        <taxon>Cupriavidus</taxon>
    </lineage>
</organism>
<dbReference type="PROSITE" id="PS51318">
    <property type="entry name" value="TAT"/>
    <property type="match status" value="1"/>
</dbReference>
<dbReference type="InterPro" id="IPR006311">
    <property type="entry name" value="TAT_signal"/>
</dbReference>
<dbReference type="PANTHER" id="PTHR47495">
    <property type="entry name" value="ALDEHYDE DEHYDROGENASE"/>
    <property type="match status" value="1"/>
</dbReference>
<dbReference type="GO" id="GO:0047121">
    <property type="term" value="F:isoquinoline 1-oxidoreductase activity"/>
    <property type="evidence" value="ECO:0007669"/>
    <property type="project" value="UniProtKB-EC"/>
</dbReference>
<dbReference type="InterPro" id="IPR046867">
    <property type="entry name" value="AldOxase/xan_DH_MoCoBD2"/>
</dbReference>
<dbReference type="Pfam" id="PF20256">
    <property type="entry name" value="MoCoBD_2"/>
    <property type="match status" value="2"/>
</dbReference>
<dbReference type="Pfam" id="PF02738">
    <property type="entry name" value="MoCoBD_1"/>
    <property type="match status" value="1"/>
</dbReference>
<dbReference type="InterPro" id="IPR052516">
    <property type="entry name" value="N-heterocyclic_Hydroxylase"/>
</dbReference>
<comment type="caution">
    <text evidence="2">The sequence shown here is derived from an EMBL/GenBank/DDBJ whole genome shotgun (WGS) entry which is preliminary data.</text>
</comment>
<name>A0ABM8TGL3_9BURK</name>
<gene>
    <name evidence="2" type="primary">iorB_3</name>
    <name evidence="2" type="ORF">LMG26411_02675</name>
</gene>
<accession>A0ABM8TGL3</accession>
<dbReference type="InterPro" id="IPR000674">
    <property type="entry name" value="Ald_Oxase/Xan_DH_a/b"/>
</dbReference>
<dbReference type="SUPFAM" id="SSF56003">
    <property type="entry name" value="Molybdenum cofactor-binding domain"/>
    <property type="match status" value="2"/>
</dbReference>
<protein>
    <submittedName>
        <fullName evidence="2">Isoquinoline 1-oxidoreductase subunit beta</fullName>
        <ecNumber evidence="2">1.3.99.16</ecNumber>
    </submittedName>
</protein>
<dbReference type="EC" id="1.3.99.16" evidence="2"/>
<dbReference type="Proteomes" id="UP000672657">
    <property type="component" value="Unassembled WGS sequence"/>
</dbReference>
<evidence type="ECO:0000259" key="1">
    <source>
        <dbReference type="SMART" id="SM01008"/>
    </source>
</evidence>
<dbReference type="Gene3D" id="3.30.365.10">
    <property type="entry name" value="Aldehyde oxidase/xanthine dehydrogenase, molybdopterin binding domain"/>
    <property type="match status" value="4"/>
</dbReference>
<dbReference type="SMART" id="SM01008">
    <property type="entry name" value="Ald_Xan_dh_C"/>
    <property type="match status" value="1"/>
</dbReference>
<feature type="domain" description="Aldehyde oxidase/xanthine dehydrogenase a/b hammerhead" evidence="1">
    <location>
        <begin position="221"/>
        <end position="299"/>
    </location>
</feature>
<keyword evidence="3" id="KW-1185">Reference proteome</keyword>
<dbReference type="InterPro" id="IPR037165">
    <property type="entry name" value="AldOxase/xan_DH_Mopterin-bd_sf"/>
</dbReference>
<evidence type="ECO:0000313" key="2">
    <source>
        <dbReference type="EMBL" id="CAG2145063.1"/>
    </source>
</evidence>
<dbReference type="EMBL" id="CAJPVI010000014">
    <property type="protein sequence ID" value="CAG2145063.1"/>
    <property type="molecule type" value="Genomic_DNA"/>
</dbReference>
<dbReference type="InterPro" id="IPR008274">
    <property type="entry name" value="AldOxase/xan_DH_MoCoBD1"/>
</dbReference>
<dbReference type="PANTHER" id="PTHR47495:SF2">
    <property type="entry name" value="ALDEHYDE DEHYDROGENASE"/>
    <property type="match status" value="1"/>
</dbReference>